<name>A0A099EUG9_9RHOB</name>
<evidence type="ECO:0000313" key="3">
    <source>
        <dbReference type="Proteomes" id="UP000029917"/>
    </source>
</evidence>
<dbReference type="InterPro" id="IPR015655">
    <property type="entry name" value="PP2C"/>
</dbReference>
<dbReference type="PANTHER" id="PTHR13832:SF827">
    <property type="entry name" value="PROTEIN PHOSPHATASE 1L"/>
    <property type="match status" value="1"/>
</dbReference>
<keyword evidence="3" id="KW-1185">Reference proteome</keyword>
<protein>
    <recommendedName>
        <fullName evidence="1">PPM-type phosphatase domain-containing protein</fullName>
    </recommendedName>
</protein>
<dbReference type="SUPFAM" id="SSF81606">
    <property type="entry name" value="PP2C-like"/>
    <property type="match status" value="1"/>
</dbReference>
<reference evidence="2 3" key="2">
    <citation type="submission" date="2014-10" db="EMBL/GenBank/DDBJ databases">
        <title>Paracoccus sanguinis sp. nov., isolated from clinical specimens of New York State patients.</title>
        <authorList>
            <person name="Mingle L.A."/>
            <person name="Cole J.A."/>
            <person name="Lapierre P."/>
            <person name="Musser K.A."/>
        </authorList>
    </citation>
    <scope>NUCLEOTIDE SEQUENCE [LARGE SCALE GENOMIC DNA]</scope>
    <source>
        <strain evidence="2 3">HAMBI 3106</strain>
    </source>
</reference>
<dbReference type="InterPro" id="IPR036457">
    <property type="entry name" value="PPM-type-like_dom_sf"/>
</dbReference>
<dbReference type="Proteomes" id="UP000029917">
    <property type="component" value="Unassembled WGS sequence"/>
</dbReference>
<dbReference type="PROSITE" id="PS51746">
    <property type="entry name" value="PPM_2"/>
    <property type="match status" value="1"/>
</dbReference>
<organism evidence="2 3">
    <name type="scientific">Paracoccus sphaerophysae</name>
    <dbReference type="NCBI Taxonomy" id="690417"/>
    <lineage>
        <taxon>Bacteria</taxon>
        <taxon>Pseudomonadati</taxon>
        <taxon>Pseudomonadota</taxon>
        <taxon>Alphaproteobacteria</taxon>
        <taxon>Rhodobacterales</taxon>
        <taxon>Paracoccaceae</taxon>
        <taxon>Paracoccus</taxon>
    </lineage>
</organism>
<dbReference type="PANTHER" id="PTHR13832">
    <property type="entry name" value="PROTEIN PHOSPHATASE 2C"/>
    <property type="match status" value="1"/>
</dbReference>
<dbReference type="SMART" id="SM00332">
    <property type="entry name" value="PP2Cc"/>
    <property type="match status" value="1"/>
</dbReference>
<dbReference type="Gene3D" id="3.60.40.10">
    <property type="entry name" value="PPM-type phosphatase domain"/>
    <property type="match status" value="1"/>
</dbReference>
<dbReference type="STRING" id="690417.IC63_16460"/>
<dbReference type="Pfam" id="PF13672">
    <property type="entry name" value="PP2C_2"/>
    <property type="match status" value="1"/>
</dbReference>
<evidence type="ECO:0000313" key="2">
    <source>
        <dbReference type="EMBL" id="KGJ01662.1"/>
    </source>
</evidence>
<evidence type="ECO:0000259" key="1">
    <source>
        <dbReference type="PROSITE" id="PS51746"/>
    </source>
</evidence>
<dbReference type="EMBL" id="JRKS01000098">
    <property type="protein sequence ID" value="KGJ01662.1"/>
    <property type="molecule type" value="Genomic_DNA"/>
</dbReference>
<dbReference type="AlphaFoldDB" id="A0A099EUG9"/>
<reference evidence="2 3" key="1">
    <citation type="submission" date="2014-09" db="EMBL/GenBank/DDBJ databases">
        <authorList>
            <person name="McGinnis J.M."/>
            <person name="Wolfgang W.J."/>
        </authorList>
    </citation>
    <scope>NUCLEOTIDE SEQUENCE [LARGE SCALE GENOMIC DNA]</scope>
    <source>
        <strain evidence="2 3">HAMBI 3106</strain>
    </source>
</reference>
<proteinExistence type="predicted"/>
<dbReference type="CDD" id="cd00143">
    <property type="entry name" value="PP2Cc"/>
    <property type="match status" value="1"/>
</dbReference>
<sequence>MIFHSFALTHRGRVRAHNEDRVAALPEQGLWVVADGMGGHAAGATASALIIDELSALGSAATAADQRARFRDGLDRANARILAFARAQGLDTVGSTVAALLIHGAHATCVWVGDSRVYRLRGGRLTLLSRDHSEVAALVAAGAMSEEEARVSPLRNVITRAVGIAAAVEPEQATGRAEGGDRFLVCSDGLTEHLSDAEIAVALAGPGSVERIARGLVEQTLRDGARDNVSVVLIDCIAAPVTDGQD</sequence>
<dbReference type="SMART" id="SM00331">
    <property type="entry name" value="PP2C_SIG"/>
    <property type="match status" value="1"/>
</dbReference>
<dbReference type="GO" id="GO:0004722">
    <property type="term" value="F:protein serine/threonine phosphatase activity"/>
    <property type="evidence" value="ECO:0007669"/>
    <property type="project" value="InterPro"/>
</dbReference>
<accession>A0A099EUG9</accession>
<dbReference type="InterPro" id="IPR001932">
    <property type="entry name" value="PPM-type_phosphatase-like_dom"/>
</dbReference>
<comment type="caution">
    <text evidence="2">The sequence shown here is derived from an EMBL/GenBank/DDBJ whole genome shotgun (WGS) entry which is preliminary data.</text>
</comment>
<gene>
    <name evidence="2" type="ORF">IC63_16460</name>
</gene>
<feature type="domain" description="PPM-type phosphatase" evidence="1">
    <location>
        <begin position="2"/>
        <end position="236"/>
    </location>
</feature>